<accession>K0SV44</accession>
<dbReference type="EMBL" id="AGNL01016702">
    <property type="protein sequence ID" value="EJK64901.1"/>
    <property type="molecule type" value="Genomic_DNA"/>
</dbReference>
<reference evidence="2 3" key="1">
    <citation type="journal article" date="2012" name="Genome Biol.">
        <title>Genome and low-iron response of an oceanic diatom adapted to chronic iron limitation.</title>
        <authorList>
            <person name="Lommer M."/>
            <person name="Specht M."/>
            <person name="Roy A.S."/>
            <person name="Kraemer L."/>
            <person name="Andreson R."/>
            <person name="Gutowska M.A."/>
            <person name="Wolf J."/>
            <person name="Bergner S.V."/>
            <person name="Schilhabel M.B."/>
            <person name="Klostermeier U.C."/>
            <person name="Beiko R.G."/>
            <person name="Rosenstiel P."/>
            <person name="Hippler M."/>
            <person name="Laroche J."/>
        </authorList>
    </citation>
    <scope>NUCLEOTIDE SEQUENCE [LARGE SCALE GENOMIC DNA]</scope>
    <source>
        <strain evidence="2 3">CCMP1005</strain>
    </source>
</reference>
<protein>
    <submittedName>
        <fullName evidence="2">Uncharacterized protein</fullName>
    </submittedName>
</protein>
<keyword evidence="3" id="KW-1185">Reference proteome</keyword>
<dbReference type="Proteomes" id="UP000266841">
    <property type="component" value="Unassembled WGS sequence"/>
</dbReference>
<sequence length="349" mass="39464">MLGVKRRLKDRVAVSAIRACSASSPPVVWRGLQRTVTCPCPSQAVHLANLALRSSLTTPTCRRCRHSVFLAGPWGPLTGRSSALAKVIKAAGQPIAMHGVTGVTRRSTIAHTRLPLAATQPPFPVARRNAGKRTTCTGRRASVSACPELPFFLREQKKHNRRRQIRGDEKMDETTTTLMSINAVLEEHARQIQTLVAANRALDEKHQAQVERHQAQVDVVKAEYREKCDSLERRCGVLEARCSSLERSIQVLKKDVEWTYKAPDIPRRHWIEQGRDEEYADNMERFLRAIKYDVEYIRNASEEYEDHYYADCLENENAPTILHDDALLPHFKELADAIQVTTAEVEILD</sequence>
<name>K0SV44_THAOC</name>
<dbReference type="AlphaFoldDB" id="K0SV44"/>
<evidence type="ECO:0000313" key="2">
    <source>
        <dbReference type="EMBL" id="EJK64901.1"/>
    </source>
</evidence>
<feature type="coiled-coil region" evidence="1">
    <location>
        <begin position="185"/>
        <end position="248"/>
    </location>
</feature>
<keyword evidence="1" id="KW-0175">Coiled coil</keyword>
<evidence type="ECO:0000256" key="1">
    <source>
        <dbReference type="SAM" id="Coils"/>
    </source>
</evidence>
<evidence type="ECO:0000313" key="3">
    <source>
        <dbReference type="Proteomes" id="UP000266841"/>
    </source>
</evidence>
<gene>
    <name evidence="2" type="ORF">THAOC_14312</name>
</gene>
<organism evidence="2 3">
    <name type="scientific">Thalassiosira oceanica</name>
    <name type="common">Marine diatom</name>
    <dbReference type="NCBI Taxonomy" id="159749"/>
    <lineage>
        <taxon>Eukaryota</taxon>
        <taxon>Sar</taxon>
        <taxon>Stramenopiles</taxon>
        <taxon>Ochrophyta</taxon>
        <taxon>Bacillariophyta</taxon>
        <taxon>Coscinodiscophyceae</taxon>
        <taxon>Thalassiosirophycidae</taxon>
        <taxon>Thalassiosirales</taxon>
        <taxon>Thalassiosiraceae</taxon>
        <taxon>Thalassiosira</taxon>
    </lineage>
</organism>
<proteinExistence type="predicted"/>
<comment type="caution">
    <text evidence="2">The sequence shown here is derived from an EMBL/GenBank/DDBJ whole genome shotgun (WGS) entry which is preliminary data.</text>
</comment>
<dbReference type="OrthoDB" id="6500038at2759"/>